<evidence type="ECO:0000313" key="4">
    <source>
        <dbReference type="RefSeq" id="XP_033584004.1"/>
    </source>
</evidence>
<reference evidence="4" key="3">
    <citation type="submission" date="2025-04" db="UniProtKB">
        <authorList>
            <consortium name="RefSeq"/>
        </authorList>
    </citation>
    <scope>IDENTIFICATION</scope>
    <source>
        <strain evidence="4">CBS 304.34</strain>
    </source>
</reference>
<feature type="region of interest" description="Disordered" evidence="1">
    <location>
        <begin position="354"/>
        <end position="398"/>
    </location>
</feature>
<reference evidence="4" key="2">
    <citation type="submission" date="2020-04" db="EMBL/GenBank/DDBJ databases">
        <authorList>
            <consortium name="NCBI Genome Project"/>
        </authorList>
    </citation>
    <scope>NUCLEOTIDE SEQUENCE</scope>
    <source>
        <strain evidence="4">CBS 304.34</strain>
    </source>
</reference>
<gene>
    <name evidence="2 4" type="ORF">BDZ99DRAFT_470104</name>
</gene>
<organism evidence="2">
    <name type="scientific">Mytilinidion resinicola</name>
    <dbReference type="NCBI Taxonomy" id="574789"/>
    <lineage>
        <taxon>Eukaryota</taxon>
        <taxon>Fungi</taxon>
        <taxon>Dikarya</taxon>
        <taxon>Ascomycota</taxon>
        <taxon>Pezizomycotina</taxon>
        <taxon>Dothideomycetes</taxon>
        <taxon>Pleosporomycetidae</taxon>
        <taxon>Mytilinidiales</taxon>
        <taxon>Mytilinidiaceae</taxon>
        <taxon>Mytilinidion</taxon>
    </lineage>
</organism>
<dbReference type="AlphaFoldDB" id="A0A6A6Z7R1"/>
<sequence length="446" mass="47530">MPPAQTPARSTNTPGRPVARRCCTPQIIRAAVALWFAASNLTWPSLLAVPRLRDALSPPRLCTPASVQRSGARGQLQVRSCVTGLDDGWSYAPAPAAGSPPATVHHHSLSLIIPFLHVHFRIPLPSAVFSCCDRPKRSLCPRPVPMPSARSGPHEPLRPASSAFISTPHTVTSPAPSAIVDSGSRSTCGVGRGVTSLAGPTPGFNTMDLGSSSPHQGQGVHGPVSSPVAIRWLGAVRTVGLHMHPLPSIITQRPISLLTRAWPLRAQRPLRANLSSCQHKCFSLCNNGAWSPEPSPCDWVSYWHILSVAHAATTASSYCNVGDHPIASTRPACSNLTCDVLSGTSSGEAGCRAGTDSAHWHSRSPEPIRTQSGTTAPSLCRPGHRSPSFSSSPTSRKASNRGFLAFGKSCCTCTLFRMHRRYRSSVDCVDIGPLSRKTTHHHSFQC</sequence>
<reference evidence="2 4" key="1">
    <citation type="journal article" date="2020" name="Stud. Mycol.">
        <title>101 Dothideomycetes genomes: a test case for predicting lifestyles and emergence of pathogens.</title>
        <authorList>
            <person name="Haridas S."/>
            <person name="Albert R."/>
            <person name="Binder M."/>
            <person name="Bloem J."/>
            <person name="Labutti K."/>
            <person name="Salamov A."/>
            <person name="Andreopoulos B."/>
            <person name="Baker S."/>
            <person name="Barry K."/>
            <person name="Bills G."/>
            <person name="Bluhm B."/>
            <person name="Cannon C."/>
            <person name="Castanera R."/>
            <person name="Culley D."/>
            <person name="Daum C."/>
            <person name="Ezra D."/>
            <person name="Gonzalez J."/>
            <person name="Henrissat B."/>
            <person name="Kuo A."/>
            <person name="Liang C."/>
            <person name="Lipzen A."/>
            <person name="Lutzoni F."/>
            <person name="Magnuson J."/>
            <person name="Mondo S."/>
            <person name="Nolan M."/>
            <person name="Ohm R."/>
            <person name="Pangilinan J."/>
            <person name="Park H.-J."/>
            <person name="Ramirez L."/>
            <person name="Alfaro M."/>
            <person name="Sun H."/>
            <person name="Tritt A."/>
            <person name="Yoshinaga Y."/>
            <person name="Zwiers L.-H."/>
            <person name="Turgeon B."/>
            <person name="Goodwin S."/>
            <person name="Spatafora J."/>
            <person name="Crous P."/>
            <person name="Grigoriev I."/>
        </authorList>
    </citation>
    <scope>NUCLEOTIDE SEQUENCE</scope>
    <source>
        <strain evidence="2 4">CBS 304.34</strain>
    </source>
</reference>
<evidence type="ECO:0000313" key="2">
    <source>
        <dbReference type="EMBL" id="KAF2817040.1"/>
    </source>
</evidence>
<evidence type="ECO:0000256" key="1">
    <source>
        <dbReference type="SAM" id="MobiDB-lite"/>
    </source>
</evidence>
<dbReference type="Proteomes" id="UP000504636">
    <property type="component" value="Unplaced"/>
</dbReference>
<evidence type="ECO:0000313" key="3">
    <source>
        <dbReference type="Proteomes" id="UP000504636"/>
    </source>
</evidence>
<dbReference type="EMBL" id="MU003692">
    <property type="protein sequence ID" value="KAF2817040.1"/>
    <property type="molecule type" value="Genomic_DNA"/>
</dbReference>
<accession>A0A6A6Z7R1</accession>
<feature type="compositionally biased region" description="Low complexity" evidence="1">
    <location>
        <begin position="385"/>
        <end position="397"/>
    </location>
</feature>
<dbReference type="RefSeq" id="XP_033584004.1">
    <property type="nucleotide sequence ID" value="XM_033721610.1"/>
</dbReference>
<protein>
    <submittedName>
        <fullName evidence="2 4">Uncharacterized protein</fullName>
    </submittedName>
</protein>
<name>A0A6A6Z7R1_9PEZI</name>
<proteinExistence type="predicted"/>
<dbReference type="GeneID" id="54462503"/>
<keyword evidence="3" id="KW-1185">Reference proteome</keyword>